<keyword evidence="2" id="KW-1185">Reference proteome</keyword>
<evidence type="ECO:0000313" key="1">
    <source>
        <dbReference type="EMBL" id="SCY73640.1"/>
    </source>
</evidence>
<dbReference type="OrthoDB" id="5365332at2"/>
<protein>
    <submittedName>
        <fullName evidence="1">Uncharacterized protein</fullName>
    </submittedName>
</protein>
<reference evidence="1 2" key="1">
    <citation type="submission" date="2016-10" db="EMBL/GenBank/DDBJ databases">
        <authorList>
            <person name="de Groot N.N."/>
        </authorList>
    </citation>
    <scope>NUCLEOTIDE SEQUENCE [LARGE SCALE GENOMIC DNA]</scope>
    <source>
        <strain evidence="1 2">AA1</strain>
    </source>
</reference>
<name>A0A1G5ID76_9BACT</name>
<proteinExistence type="predicted"/>
<accession>A0A1G5ID76</accession>
<gene>
    <name evidence="1" type="ORF">SAMN05216233_1197</name>
</gene>
<dbReference type="Proteomes" id="UP000198870">
    <property type="component" value="Unassembled WGS sequence"/>
</dbReference>
<sequence length="115" mass="13132">MLYAFCNDFISLTFEGDELYTIVGKRTAPMDSKGWTVIIMERASRFLVEQKTGNKDSALFQYVMNTVCEYIDQTDDLTFLSDGETRYGNMLFEICNEALHTGRPGRPRKVLPKGV</sequence>
<dbReference type="EMBL" id="FMUX01000019">
    <property type="protein sequence ID" value="SCY73640.1"/>
    <property type="molecule type" value="Genomic_DNA"/>
</dbReference>
<dbReference type="RefSeq" id="WP_092213627.1">
    <property type="nucleotide sequence ID" value="NZ_FMUX01000019.1"/>
</dbReference>
<dbReference type="AlphaFoldDB" id="A0A1G5ID76"/>
<evidence type="ECO:0000313" key="2">
    <source>
        <dbReference type="Proteomes" id="UP000198870"/>
    </source>
</evidence>
<organism evidence="1 2">
    <name type="scientific">Desulfoluna spongiiphila</name>
    <dbReference type="NCBI Taxonomy" id="419481"/>
    <lineage>
        <taxon>Bacteria</taxon>
        <taxon>Pseudomonadati</taxon>
        <taxon>Thermodesulfobacteriota</taxon>
        <taxon>Desulfobacteria</taxon>
        <taxon>Desulfobacterales</taxon>
        <taxon>Desulfolunaceae</taxon>
        <taxon>Desulfoluna</taxon>
    </lineage>
</organism>